<dbReference type="InterPro" id="IPR000794">
    <property type="entry name" value="Beta-ketoacyl_synthase"/>
</dbReference>
<evidence type="ECO:0000313" key="5">
    <source>
        <dbReference type="EMBL" id="MCW3785550.1"/>
    </source>
</evidence>
<evidence type="ECO:0000259" key="4">
    <source>
        <dbReference type="PROSITE" id="PS52004"/>
    </source>
</evidence>
<feature type="domain" description="Ketosynthase family 3 (KS3)" evidence="4">
    <location>
        <begin position="1"/>
        <end position="370"/>
    </location>
</feature>
<evidence type="ECO:0000256" key="3">
    <source>
        <dbReference type="RuleBase" id="RU003694"/>
    </source>
</evidence>
<dbReference type="AlphaFoldDB" id="A0AAE3SDS0"/>
<dbReference type="PROSITE" id="PS52004">
    <property type="entry name" value="KS3_2"/>
    <property type="match status" value="1"/>
</dbReference>
<dbReference type="RefSeq" id="WP_301189122.1">
    <property type="nucleotide sequence ID" value="NZ_JAPDPJ010000004.1"/>
</dbReference>
<dbReference type="InterPro" id="IPR014031">
    <property type="entry name" value="Ketoacyl_synth_C"/>
</dbReference>
<dbReference type="Gene3D" id="3.40.47.10">
    <property type="match status" value="2"/>
</dbReference>
<dbReference type="InterPro" id="IPR020841">
    <property type="entry name" value="PKS_Beta-ketoAc_synthase_dom"/>
</dbReference>
<dbReference type="PROSITE" id="PS00098">
    <property type="entry name" value="THIOLASE_1"/>
    <property type="match status" value="1"/>
</dbReference>
<dbReference type="EMBL" id="JAPDPJ010000004">
    <property type="protein sequence ID" value="MCW3785550.1"/>
    <property type="molecule type" value="Genomic_DNA"/>
</dbReference>
<dbReference type="InterPro" id="IPR016039">
    <property type="entry name" value="Thiolase-like"/>
</dbReference>
<evidence type="ECO:0000256" key="1">
    <source>
        <dbReference type="ARBA" id="ARBA00008467"/>
    </source>
</evidence>
<dbReference type="GO" id="GO:0004315">
    <property type="term" value="F:3-oxoacyl-[acyl-carrier-protein] synthase activity"/>
    <property type="evidence" value="ECO:0007669"/>
    <property type="project" value="TreeGrafter"/>
</dbReference>
<dbReference type="SMART" id="SM00825">
    <property type="entry name" value="PKS_KS"/>
    <property type="match status" value="1"/>
</dbReference>
<dbReference type="GO" id="GO:0006633">
    <property type="term" value="P:fatty acid biosynthetic process"/>
    <property type="evidence" value="ECO:0007669"/>
    <property type="project" value="TreeGrafter"/>
</dbReference>
<dbReference type="SUPFAM" id="SSF53901">
    <property type="entry name" value="Thiolase-like"/>
    <property type="match status" value="2"/>
</dbReference>
<dbReference type="Pfam" id="PF02801">
    <property type="entry name" value="Ketoacyl-synt_C"/>
    <property type="match status" value="1"/>
</dbReference>
<organism evidence="5 6">
    <name type="scientific">Plebeiibacterium sediminum</name>
    <dbReference type="NCBI Taxonomy" id="2992112"/>
    <lineage>
        <taxon>Bacteria</taxon>
        <taxon>Pseudomonadati</taxon>
        <taxon>Bacteroidota</taxon>
        <taxon>Bacteroidia</taxon>
        <taxon>Marinilabiliales</taxon>
        <taxon>Marinilabiliaceae</taxon>
        <taxon>Plebeiibacterium</taxon>
    </lineage>
</organism>
<proteinExistence type="inferred from homology"/>
<dbReference type="GO" id="GO:0005829">
    <property type="term" value="C:cytosol"/>
    <property type="evidence" value="ECO:0007669"/>
    <property type="project" value="TreeGrafter"/>
</dbReference>
<sequence>MIVFGANNIISPLGWTSEENFKNILEGKTGLTIQDDKELSDVAFPVAKIKEIDIQQHLEEYPDVVGYSKLEQLCILSLKQIIANVDVKNPKTGFVFSTTKGNVDLLKEEEPGNDVYLGNTAQSIANYFGFQNTPHVISNACISGLAAIVFAKRMISSGIYDQVVLLGADILSKFIVSGFQSFQSLSAEPCKPYDANRDGLSLGEAVGSIILYKKEGEDNSGEIEVVNGAISNDANHISGPSRTGEGLYRAIQQATRNNARIDVISSHGTATPYNDDMESHAISRSGLSDVPVSGLKGYFGHTLGAAGIIESIISTMALKENVVIATKGIQQQGVVQPITVANENIATSTRELLKLMSGFGGCNAAVYFKKHE</sequence>
<name>A0AAE3SDS0_9BACT</name>
<evidence type="ECO:0000313" key="6">
    <source>
        <dbReference type="Proteomes" id="UP001209229"/>
    </source>
</evidence>
<reference evidence="5" key="1">
    <citation type="submission" date="2022-10" db="EMBL/GenBank/DDBJ databases">
        <authorList>
            <person name="Yu W.X."/>
        </authorList>
    </citation>
    <scope>NUCLEOTIDE SEQUENCE</scope>
    <source>
        <strain evidence="5">AAT</strain>
    </source>
</reference>
<dbReference type="Pfam" id="PF00109">
    <property type="entry name" value="ketoacyl-synt"/>
    <property type="match status" value="1"/>
</dbReference>
<evidence type="ECO:0000256" key="2">
    <source>
        <dbReference type="ARBA" id="ARBA00022679"/>
    </source>
</evidence>
<accession>A0AAE3SDS0</accession>
<keyword evidence="2 3" id="KW-0808">Transferase</keyword>
<keyword evidence="6" id="KW-1185">Reference proteome</keyword>
<dbReference type="Proteomes" id="UP001209229">
    <property type="component" value="Unassembled WGS sequence"/>
</dbReference>
<dbReference type="InterPro" id="IPR020615">
    <property type="entry name" value="Thiolase_acyl_enz_int_AS"/>
</dbReference>
<protein>
    <recommendedName>
        <fullName evidence="4">Ketosynthase family 3 (KS3) domain-containing protein</fullName>
    </recommendedName>
</protein>
<comment type="caution">
    <text evidence="5">The sequence shown here is derived from an EMBL/GenBank/DDBJ whole genome shotgun (WGS) entry which is preliminary data.</text>
</comment>
<gene>
    <name evidence="5" type="ORF">OM075_03690</name>
</gene>
<comment type="similarity">
    <text evidence="1 3">Belongs to the thiolase-like superfamily. Beta-ketoacyl-ACP synthases family.</text>
</comment>
<dbReference type="PANTHER" id="PTHR11712">
    <property type="entry name" value="POLYKETIDE SYNTHASE-RELATED"/>
    <property type="match status" value="1"/>
</dbReference>
<dbReference type="InterPro" id="IPR014030">
    <property type="entry name" value="Ketoacyl_synth_N"/>
</dbReference>
<dbReference type="PANTHER" id="PTHR11712:SF320">
    <property type="entry name" value="BETA-KETOACYL SYNTHASE"/>
    <property type="match status" value="1"/>
</dbReference>